<keyword evidence="1" id="KW-0732">Signal</keyword>
<evidence type="ECO:0000313" key="3">
    <source>
        <dbReference type="Proteomes" id="UP001501237"/>
    </source>
</evidence>
<proteinExistence type="predicted"/>
<protein>
    <recommendedName>
        <fullName evidence="4">Secreted protein</fullName>
    </recommendedName>
</protein>
<evidence type="ECO:0008006" key="4">
    <source>
        <dbReference type="Google" id="ProtNLM"/>
    </source>
</evidence>
<evidence type="ECO:0000313" key="2">
    <source>
        <dbReference type="EMBL" id="GAA3235591.1"/>
    </source>
</evidence>
<accession>A0ABP6QNR9</accession>
<name>A0ABP6QNR9_9ACTN</name>
<keyword evidence="3" id="KW-1185">Reference proteome</keyword>
<organism evidence="2 3">
    <name type="scientific">Actinocorallia longicatena</name>
    <dbReference type="NCBI Taxonomy" id="111803"/>
    <lineage>
        <taxon>Bacteria</taxon>
        <taxon>Bacillati</taxon>
        <taxon>Actinomycetota</taxon>
        <taxon>Actinomycetes</taxon>
        <taxon>Streptosporangiales</taxon>
        <taxon>Thermomonosporaceae</taxon>
        <taxon>Actinocorallia</taxon>
    </lineage>
</organism>
<dbReference type="Proteomes" id="UP001501237">
    <property type="component" value="Unassembled WGS sequence"/>
</dbReference>
<dbReference type="RefSeq" id="WP_344837021.1">
    <property type="nucleotide sequence ID" value="NZ_BAAAUV010000028.1"/>
</dbReference>
<comment type="caution">
    <text evidence="2">The sequence shown here is derived from an EMBL/GenBank/DDBJ whole genome shotgun (WGS) entry which is preliminary data.</text>
</comment>
<gene>
    <name evidence="2" type="ORF">GCM10010468_69480</name>
</gene>
<feature type="chain" id="PRO_5047440681" description="Secreted protein" evidence="1">
    <location>
        <begin position="19"/>
        <end position="117"/>
    </location>
</feature>
<sequence length="117" mass="13157">MLGGLMMAAVMAVAPVGAAGAEAGGKYYVYEDLSLGGYSDTVDSLDVTVHRADTGKTLRYIEVCLQRQEDDHVSTRSCHKTDAWGHTNWKIYQGRLYRIHVTATQYHHPDYSEWFWG</sequence>
<evidence type="ECO:0000256" key="1">
    <source>
        <dbReference type="SAM" id="SignalP"/>
    </source>
</evidence>
<reference evidence="3" key="1">
    <citation type="journal article" date="2019" name="Int. J. Syst. Evol. Microbiol.">
        <title>The Global Catalogue of Microorganisms (GCM) 10K type strain sequencing project: providing services to taxonomists for standard genome sequencing and annotation.</title>
        <authorList>
            <consortium name="The Broad Institute Genomics Platform"/>
            <consortium name="The Broad Institute Genome Sequencing Center for Infectious Disease"/>
            <person name="Wu L."/>
            <person name="Ma J."/>
        </authorList>
    </citation>
    <scope>NUCLEOTIDE SEQUENCE [LARGE SCALE GENOMIC DNA]</scope>
    <source>
        <strain evidence="3">JCM 9377</strain>
    </source>
</reference>
<feature type="signal peptide" evidence="1">
    <location>
        <begin position="1"/>
        <end position="18"/>
    </location>
</feature>
<dbReference type="EMBL" id="BAAAUV010000028">
    <property type="protein sequence ID" value="GAA3235591.1"/>
    <property type="molecule type" value="Genomic_DNA"/>
</dbReference>